<reference evidence="1 2" key="1">
    <citation type="submission" date="2007-06" db="EMBL/GenBank/DDBJ databases">
        <title>The Genome Sequence of Coccidioides posadasii RMSCC_3488.</title>
        <authorList>
            <consortium name="Coccidioides Genome Resources Consortium"/>
            <consortium name="The Broad Institute Genome Sequencing Platform"/>
            <person name="Henn M.R."/>
            <person name="Sykes S."/>
            <person name="Young S."/>
            <person name="Jaffe D."/>
            <person name="Berlin A."/>
            <person name="Alvarez P."/>
            <person name="Butler J."/>
            <person name="Gnerre S."/>
            <person name="Grabherr M."/>
            <person name="Mauceli E."/>
            <person name="Brockman W."/>
            <person name="Kodira C."/>
            <person name="Alvarado L."/>
            <person name="Zeng Q."/>
            <person name="Crawford M."/>
            <person name="Antoine C."/>
            <person name="Devon K."/>
            <person name="Galgiani J."/>
            <person name="Orsborn K."/>
            <person name="Lewis M.L."/>
            <person name="Nusbaum C."/>
            <person name="Galagan J."/>
            <person name="Birren B."/>
        </authorList>
    </citation>
    <scope>NUCLEOTIDE SEQUENCE [LARGE SCALE GENOMIC DNA]</scope>
    <source>
        <strain evidence="1 2">RMSCC 3488</strain>
    </source>
</reference>
<reference evidence="2" key="3">
    <citation type="journal article" date="2010" name="Genome Res.">
        <title>Population genomic sequencing of Coccidioides fungi reveals recent hybridization and transposon control.</title>
        <authorList>
            <person name="Neafsey D.E."/>
            <person name="Barker B.M."/>
            <person name="Sharpton T.J."/>
            <person name="Stajich J.E."/>
            <person name="Park D.J."/>
            <person name="Whiston E."/>
            <person name="Hung C.-Y."/>
            <person name="McMahan C."/>
            <person name="White J."/>
            <person name="Sykes S."/>
            <person name="Heiman D."/>
            <person name="Young S."/>
            <person name="Zeng Q."/>
            <person name="Abouelleil A."/>
            <person name="Aftuck L."/>
            <person name="Bessette D."/>
            <person name="Brown A."/>
            <person name="FitzGerald M."/>
            <person name="Lui A."/>
            <person name="Macdonald J.P."/>
            <person name="Priest M."/>
            <person name="Orbach M.J."/>
            <person name="Galgiani J.N."/>
            <person name="Kirkland T.N."/>
            <person name="Cole G.T."/>
            <person name="Birren B.W."/>
            <person name="Henn M.R."/>
            <person name="Taylor J.W."/>
            <person name="Rounsley S.D."/>
        </authorList>
    </citation>
    <scope>NUCLEOTIDE SEQUENCE [LARGE SCALE GENOMIC DNA]</scope>
    <source>
        <strain evidence="2">RMSCC 3488</strain>
    </source>
</reference>
<evidence type="ECO:0000313" key="1">
    <source>
        <dbReference type="EMBL" id="KMM65765.1"/>
    </source>
</evidence>
<protein>
    <submittedName>
        <fullName evidence="1">Uncharacterized protein</fullName>
    </submittedName>
</protein>
<dbReference type="EMBL" id="DS268109">
    <property type="protein sequence ID" value="KMM65765.1"/>
    <property type="molecule type" value="Genomic_DNA"/>
</dbReference>
<name>A0A0J6F926_COCPO</name>
<gene>
    <name evidence="1" type="ORF">CPAG_02108</name>
</gene>
<dbReference type="VEuPathDB" id="FungiDB:CPAG_02108"/>
<sequence>MYRLLPRIRAAVSPAEHGEQGNDDEGGTIFRLRGEEVQLVTEPRARLIAKPHPGTLSVLNSRSACYSPTGTDDGMSADQYSDHSLGARLPMAERSRGWEVLKKPLNF</sequence>
<accession>A0A0J6F926</accession>
<reference evidence="2" key="2">
    <citation type="journal article" date="2009" name="Genome Res.">
        <title>Comparative genomic analyses of the human fungal pathogens Coccidioides and their relatives.</title>
        <authorList>
            <person name="Sharpton T.J."/>
            <person name="Stajich J.E."/>
            <person name="Rounsley S.D."/>
            <person name="Gardner M.J."/>
            <person name="Wortman J.R."/>
            <person name="Jordar V.S."/>
            <person name="Maiti R."/>
            <person name="Kodira C.D."/>
            <person name="Neafsey D.E."/>
            <person name="Zeng Q."/>
            <person name="Hung C.-Y."/>
            <person name="McMahan C."/>
            <person name="Muszewska A."/>
            <person name="Grynberg M."/>
            <person name="Mandel M.A."/>
            <person name="Kellner E.M."/>
            <person name="Barker B.M."/>
            <person name="Galgiani J.N."/>
            <person name="Orbach M.J."/>
            <person name="Kirkland T.N."/>
            <person name="Cole G.T."/>
            <person name="Henn M.R."/>
            <person name="Birren B.W."/>
            <person name="Taylor J.W."/>
        </authorList>
    </citation>
    <scope>NUCLEOTIDE SEQUENCE [LARGE SCALE GENOMIC DNA]</scope>
    <source>
        <strain evidence="2">RMSCC 3488</strain>
    </source>
</reference>
<dbReference type="AlphaFoldDB" id="A0A0J6F926"/>
<organism evidence="1 2">
    <name type="scientific">Coccidioides posadasii RMSCC 3488</name>
    <dbReference type="NCBI Taxonomy" id="454284"/>
    <lineage>
        <taxon>Eukaryota</taxon>
        <taxon>Fungi</taxon>
        <taxon>Dikarya</taxon>
        <taxon>Ascomycota</taxon>
        <taxon>Pezizomycotina</taxon>
        <taxon>Eurotiomycetes</taxon>
        <taxon>Eurotiomycetidae</taxon>
        <taxon>Onygenales</taxon>
        <taxon>Onygenaceae</taxon>
        <taxon>Coccidioides</taxon>
    </lineage>
</organism>
<dbReference type="Proteomes" id="UP000054567">
    <property type="component" value="Unassembled WGS sequence"/>
</dbReference>
<proteinExistence type="predicted"/>
<evidence type="ECO:0000313" key="2">
    <source>
        <dbReference type="Proteomes" id="UP000054567"/>
    </source>
</evidence>